<gene>
    <name evidence="3" type="ORF">GCM10007964_05290</name>
</gene>
<feature type="compositionally biased region" description="Gly residues" evidence="1">
    <location>
        <begin position="689"/>
        <end position="706"/>
    </location>
</feature>
<dbReference type="Proteomes" id="UP000645217">
    <property type="component" value="Unassembled WGS sequence"/>
</dbReference>
<keyword evidence="2" id="KW-0812">Transmembrane</keyword>
<reference evidence="3" key="2">
    <citation type="submission" date="2020-09" db="EMBL/GenBank/DDBJ databases">
        <authorList>
            <person name="Sun Q."/>
            <person name="Ohkuma M."/>
        </authorList>
    </citation>
    <scope>NUCLEOTIDE SEQUENCE</scope>
    <source>
        <strain evidence="3">JCM 13064</strain>
    </source>
</reference>
<feature type="transmembrane region" description="Helical" evidence="2">
    <location>
        <begin position="272"/>
        <end position="288"/>
    </location>
</feature>
<evidence type="ECO:0000256" key="2">
    <source>
        <dbReference type="SAM" id="Phobius"/>
    </source>
</evidence>
<keyword evidence="2" id="KW-0472">Membrane</keyword>
<feature type="transmembrane region" description="Helical" evidence="2">
    <location>
        <begin position="370"/>
        <end position="390"/>
    </location>
</feature>
<feature type="region of interest" description="Disordered" evidence="1">
    <location>
        <begin position="58"/>
        <end position="101"/>
    </location>
</feature>
<evidence type="ECO:0000313" key="3">
    <source>
        <dbReference type="EMBL" id="GGK65202.1"/>
    </source>
</evidence>
<feature type="transmembrane region" description="Helical" evidence="2">
    <location>
        <begin position="245"/>
        <end position="265"/>
    </location>
</feature>
<feature type="transmembrane region" description="Helical" evidence="2">
    <location>
        <begin position="570"/>
        <end position="590"/>
    </location>
</feature>
<keyword evidence="2" id="KW-1133">Transmembrane helix</keyword>
<comment type="caution">
    <text evidence="3">The sequence shown here is derived from an EMBL/GenBank/DDBJ whole genome shotgun (WGS) entry which is preliminary data.</text>
</comment>
<proteinExistence type="predicted"/>
<evidence type="ECO:0000313" key="4">
    <source>
        <dbReference type="Proteomes" id="UP000645217"/>
    </source>
</evidence>
<accession>A0A917QS34</accession>
<evidence type="ECO:0008006" key="5">
    <source>
        <dbReference type="Google" id="ProtNLM"/>
    </source>
</evidence>
<feature type="transmembrane region" description="Helical" evidence="2">
    <location>
        <begin position="342"/>
        <end position="358"/>
    </location>
</feature>
<feature type="transmembrane region" description="Helical" evidence="2">
    <location>
        <begin position="318"/>
        <end position="336"/>
    </location>
</feature>
<organism evidence="3 4">
    <name type="scientific">Sphaerisporangium melleum</name>
    <dbReference type="NCBI Taxonomy" id="321316"/>
    <lineage>
        <taxon>Bacteria</taxon>
        <taxon>Bacillati</taxon>
        <taxon>Actinomycetota</taxon>
        <taxon>Actinomycetes</taxon>
        <taxon>Streptosporangiales</taxon>
        <taxon>Streptosporangiaceae</taxon>
        <taxon>Sphaerisporangium</taxon>
    </lineage>
</organism>
<feature type="transmembrane region" description="Helical" evidence="2">
    <location>
        <begin position="508"/>
        <end position="527"/>
    </location>
</feature>
<feature type="region of interest" description="Disordered" evidence="1">
    <location>
        <begin position="678"/>
        <end position="706"/>
    </location>
</feature>
<feature type="transmembrane region" description="Helical" evidence="2">
    <location>
        <begin position="442"/>
        <end position="464"/>
    </location>
</feature>
<feature type="transmembrane region" description="Helical" evidence="2">
    <location>
        <begin position="144"/>
        <end position="164"/>
    </location>
</feature>
<reference evidence="3" key="1">
    <citation type="journal article" date="2014" name="Int. J. Syst. Evol. Microbiol.">
        <title>Complete genome sequence of Corynebacterium casei LMG S-19264T (=DSM 44701T), isolated from a smear-ripened cheese.</title>
        <authorList>
            <consortium name="US DOE Joint Genome Institute (JGI-PGF)"/>
            <person name="Walter F."/>
            <person name="Albersmeier A."/>
            <person name="Kalinowski J."/>
            <person name="Ruckert C."/>
        </authorList>
    </citation>
    <scope>NUCLEOTIDE SEQUENCE</scope>
    <source>
        <strain evidence="3">JCM 13064</strain>
    </source>
</reference>
<name>A0A917QS34_9ACTN</name>
<evidence type="ECO:0000256" key="1">
    <source>
        <dbReference type="SAM" id="MobiDB-lite"/>
    </source>
</evidence>
<feature type="transmembrane region" description="Helical" evidence="2">
    <location>
        <begin position="539"/>
        <end position="558"/>
    </location>
</feature>
<keyword evidence="4" id="KW-1185">Reference proteome</keyword>
<feature type="transmembrane region" description="Helical" evidence="2">
    <location>
        <begin position="602"/>
        <end position="620"/>
    </location>
</feature>
<dbReference type="AlphaFoldDB" id="A0A917QS34"/>
<feature type="transmembrane region" description="Helical" evidence="2">
    <location>
        <begin position="6"/>
        <end position="25"/>
    </location>
</feature>
<protein>
    <recommendedName>
        <fullName evidence="5">Glycosyltransferase RgtA/B/C/D-like domain-containing protein</fullName>
    </recommendedName>
</protein>
<sequence length="784" mass="81470">MLAAVTVMPVLALTGWLLAGLPLLLAGWFRPLPALLLGGALALALCLYGTGSRAVRPYRTAGTGDGPREGAAGPARHSGARAGETSGGRDAREAGGHGTGADRWTGVGRRWLGVLRPGTGMAWRGVGAGRPGTGAGGEVTDASVWQVVAVAVIAAASGAFNAVFRTEQLIVRRDPATYAQYTAWIARHGSLPIPYPTAAFGGPDPALQFETIGFYDHGGAVVPQFMAGAPLIDAIGYWLGGLTGLLMVPPVLGALAVLTVAGVAARLAGGRWAPPAALASAVAMPILYTSRTTFSEIPSLILIFGGMALALDARGRSRWMAALAGLAFGLAVLVRIDGLRDVLPVLAYAGLLIALRGARGRGEAYARMGPPLLGGLLVGSGLGLAAAFFLARPYLNYLSGSVRPLLAICAVVLVLTAVGAVAGPKLAPGVPRLLRTGWRARLLPGLAAALVVLVAAGFAVRPWVQTVRRVPANLDDRLNSIFIEWTQQANGLPADGERLYSEQSLYWVFWYIGVPAVALATLAAAVVTWRMARGREFRWLLPLAVIGWTTVTTLWRPAITPDHPFASRRLVPVVIPGLIVLAAWGARWAWAKMRDAGYGPPVLRVAVAGSVVLLVVPAVVTSIGTAFTPVERGEAAAVRGLCAALPRDASVLMVERVTGDRFTQVVRAMCDRPAAVVRRPGGADATPGDGTGAGTGAADGSSAGTGAGRDVAAASDVLRLAGRIRAAGRVPVLLAAERLQLLRYGTPTQVVRLRTRQDERSLVDPPNGTWSLSIDVWMVVPATG</sequence>
<feature type="transmembrane region" description="Helical" evidence="2">
    <location>
        <begin position="402"/>
        <end position="422"/>
    </location>
</feature>
<dbReference type="EMBL" id="BMNT01000002">
    <property type="protein sequence ID" value="GGK65202.1"/>
    <property type="molecule type" value="Genomic_DNA"/>
</dbReference>
<feature type="transmembrane region" description="Helical" evidence="2">
    <location>
        <begin position="32"/>
        <end position="50"/>
    </location>
</feature>